<evidence type="ECO:0000313" key="1">
    <source>
        <dbReference type="EMBL" id="APO73697.1"/>
    </source>
</evidence>
<reference evidence="1 2" key="1">
    <citation type="submission" date="2016-09" db="EMBL/GenBank/DDBJ databases">
        <title>The complete genome sequences of Rhizobium gallicum, symbiovars gallicum and phaseoli, symbionts associated to common bean (Phaseolus vulgaris).</title>
        <authorList>
            <person name="Bustos P."/>
            <person name="Santamaria R.I."/>
            <person name="Perez-Carrascal O.M."/>
            <person name="Juarez S."/>
            <person name="Lozano L."/>
            <person name="Martinez-Flores I."/>
            <person name="Martinez-Romero E."/>
            <person name="Cevallos M."/>
            <person name="Romero D."/>
            <person name="Davila G."/>
            <person name="Gonzalez V."/>
        </authorList>
    </citation>
    <scope>NUCLEOTIDE SEQUENCE [LARGE SCALE GENOMIC DNA]</scope>
    <source>
        <strain evidence="1 2">8C-3</strain>
    </source>
</reference>
<sequence>MRELAVRGNFSVQNRHMFGRASRDPARRGGGRAALPAALFEGMIFLALKRPGFLLHAFRPAKFKNGLPFRAEDRPVRHLIQAHGGYYAPGADAWHFTIPFLS</sequence>
<evidence type="ECO:0000313" key="2">
    <source>
        <dbReference type="Proteomes" id="UP000185109"/>
    </source>
</evidence>
<gene>
    <name evidence="1" type="ORF">AM571_CH00854</name>
</gene>
<name>A0A1L5P0P6_RHIET</name>
<proteinExistence type="predicted"/>
<dbReference type="Proteomes" id="UP000185109">
    <property type="component" value="Chromosome"/>
</dbReference>
<protein>
    <submittedName>
        <fullName evidence="1">Uncharacterized protein</fullName>
    </submittedName>
</protein>
<dbReference type="EMBL" id="CP017241">
    <property type="protein sequence ID" value="APO73697.1"/>
    <property type="molecule type" value="Genomic_DNA"/>
</dbReference>
<organism evidence="1 2">
    <name type="scientific">Rhizobium etli 8C-3</name>
    <dbReference type="NCBI Taxonomy" id="538025"/>
    <lineage>
        <taxon>Bacteria</taxon>
        <taxon>Pseudomonadati</taxon>
        <taxon>Pseudomonadota</taxon>
        <taxon>Alphaproteobacteria</taxon>
        <taxon>Hyphomicrobiales</taxon>
        <taxon>Rhizobiaceae</taxon>
        <taxon>Rhizobium/Agrobacterium group</taxon>
        <taxon>Rhizobium</taxon>
    </lineage>
</organism>
<dbReference type="AlphaFoldDB" id="A0A1L5P0P6"/>
<accession>A0A1L5P0P6</accession>